<comment type="caution">
    <text evidence="3">The sequence shown here is derived from an EMBL/GenBank/DDBJ whole genome shotgun (WGS) entry which is preliminary data.</text>
</comment>
<keyword evidence="1" id="KW-0238">DNA-binding</keyword>
<dbReference type="InterPro" id="IPR039422">
    <property type="entry name" value="MarR/SlyA-like"/>
</dbReference>
<evidence type="ECO:0000259" key="2">
    <source>
        <dbReference type="PROSITE" id="PS50995"/>
    </source>
</evidence>
<keyword evidence="4" id="KW-1185">Reference proteome</keyword>
<sequence>MNQLLSLFLKNWMTPLLIDQEINEILKKVTRSELIALLMLKQRGEATMSQLASDMGVQKSTLTNIRQRLTRRGLIQHYRDADDQRIIRLRLTADGEELANRILETINGVLRKIKDVLTPDELEQLIHLLLKVAKVVQTEPVQKEEQSKPLYKRIHIEDE</sequence>
<reference evidence="3 4" key="1">
    <citation type="submission" date="2018-03" db="EMBL/GenBank/DDBJ databases">
        <title>Genomic Encyclopedia of Archaeal and Bacterial Type Strains, Phase II (KMG-II): from individual species to whole genera.</title>
        <authorList>
            <person name="Goeker M."/>
        </authorList>
    </citation>
    <scope>NUCLEOTIDE SEQUENCE [LARGE SCALE GENOMIC DNA]</scope>
    <source>
        <strain evidence="3 4">RHA1</strain>
    </source>
</reference>
<dbReference type="PRINTS" id="PR00598">
    <property type="entry name" value="HTHMARR"/>
</dbReference>
<feature type="domain" description="HTH marR-type" evidence="2">
    <location>
        <begin position="1"/>
        <end position="134"/>
    </location>
</feature>
<evidence type="ECO:0000313" key="4">
    <source>
        <dbReference type="Proteomes" id="UP000238836"/>
    </source>
</evidence>
<dbReference type="SMART" id="SM00347">
    <property type="entry name" value="HTH_MARR"/>
    <property type="match status" value="1"/>
</dbReference>
<dbReference type="InterPro" id="IPR036388">
    <property type="entry name" value="WH-like_DNA-bd_sf"/>
</dbReference>
<dbReference type="InterPro" id="IPR000835">
    <property type="entry name" value="HTH_MarR-typ"/>
</dbReference>
<dbReference type="PROSITE" id="PS50995">
    <property type="entry name" value="HTH_MARR_2"/>
    <property type="match status" value="1"/>
</dbReference>
<dbReference type="EMBL" id="PVTZ01000004">
    <property type="protein sequence ID" value="PRZ15396.1"/>
    <property type="molecule type" value="Genomic_DNA"/>
</dbReference>
<dbReference type="SUPFAM" id="SSF46785">
    <property type="entry name" value="Winged helix' DNA-binding domain"/>
    <property type="match status" value="1"/>
</dbReference>
<dbReference type="Proteomes" id="UP000238836">
    <property type="component" value="Unassembled WGS sequence"/>
</dbReference>
<dbReference type="InterPro" id="IPR036390">
    <property type="entry name" value="WH_DNA-bd_sf"/>
</dbReference>
<gene>
    <name evidence="3" type="ORF">CLV36_104119</name>
</gene>
<organism evidence="3 4">
    <name type="scientific">Laceyella sediminis</name>
    <dbReference type="NCBI Taxonomy" id="573074"/>
    <lineage>
        <taxon>Bacteria</taxon>
        <taxon>Bacillati</taxon>
        <taxon>Bacillota</taxon>
        <taxon>Bacilli</taxon>
        <taxon>Bacillales</taxon>
        <taxon>Thermoactinomycetaceae</taxon>
        <taxon>Laceyella</taxon>
    </lineage>
</organism>
<dbReference type="Gene3D" id="1.10.10.10">
    <property type="entry name" value="Winged helix-like DNA-binding domain superfamily/Winged helix DNA-binding domain"/>
    <property type="match status" value="1"/>
</dbReference>
<name>A0ABX5EQ44_9BACL</name>
<dbReference type="Pfam" id="PF01047">
    <property type="entry name" value="MarR"/>
    <property type="match status" value="1"/>
</dbReference>
<protein>
    <submittedName>
        <fullName evidence="3">MarR family transcriptional regulator</fullName>
    </submittedName>
</protein>
<dbReference type="PANTHER" id="PTHR33164">
    <property type="entry name" value="TRANSCRIPTIONAL REGULATOR, MARR FAMILY"/>
    <property type="match status" value="1"/>
</dbReference>
<dbReference type="RefSeq" id="WP_106342116.1">
    <property type="nucleotide sequence ID" value="NZ_PVTZ01000004.1"/>
</dbReference>
<dbReference type="PANTHER" id="PTHR33164:SF57">
    <property type="entry name" value="MARR-FAMILY TRANSCRIPTIONAL REGULATOR"/>
    <property type="match status" value="1"/>
</dbReference>
<evidence type="ECO:0000313" key="3">
    <source>
        <dbReference type="EMBL" id="PRZ15396.1"/>
    </source>
</evidence>
<evidence type="ECO:0000256" key="1">
    <source>
        <dbReference type="ARBA" id="ARBA00023125"/>
    </source>
</evidence>
<proteinExistence type="predicted"/>
<accession>A0ABX5EQ44</accession>